<evidence type="ECO:0000313" key="3">
    <source>
        <dbReference type="Proteomes" id="UP000250242"/>
    </source>
</evidence>
<dbReference type="PANTHER" id="PTHR43317">
    <property type="entry name" value="THERMOSPERMINE SYNTHASE ACAULIS5"/>
    <property type="match status" value="1"/>
</dbReference>
<organism evidence="2 3">
    <name type="scientific">Oligella urethralis</name>
    <dbReference type="NCBI Taxonomy" id="90245"/>
    <lineage>
        <taxon>Bacteria</taxon>
        <taxon>Pseudomonadati</taxon>
        <taxon>Pseudomonadota</taxon>
        <taxon>Betaproteobacteria</taxon>
        <taxon>Burkholderiales</taxon>
        <taxon>Alcaligenaceae</taxon>
        <taxon>Oligella</taxon>
    </lineage>
</organism>
<dbReference type="Gene3D" id="3.40.50.150">
    <property type="entry name" value="Vaccinia Virus protein VP39"/>
    <property type="match status" value="1"/>
</dbReference>
<name>A0A2X1WE86_9BURK</name>
<protein>
    <submittedName>
        <fullName evidence="2">Spermidine synthase</fullName>
    </submittedName>
</protein>
<proteinExistence type="predicted"/>
<sequence length="263" mass="29714">MRTKHAPDPEFDVPMMVEQGDVLYLHFDSPWAQGAMSLSDPNSLVFLYTQQMCAWLLFEAADSESAIALLGLGAGSHFRFLQKHTNSPVLAVEWNELVIMCVEDHFHVATDERCQIVEANAEKWVHETSVQGQYRFLMVDLYDYTAEGPVCSSKKFYKGCANILGKDGIASFNLFGHHPSFPKNLANIRAAFDGRVMMFPETVDGNRVVLAFKGANRVYRREELALRAQHMQLIYGLPGAEFLDSLLQEPANHFVIRDNKIII</sequence>
<dbReference type="InterPro" id="IPR029063">
    <property type="entry name" value="SAM-dependent_MTases_sf"/>
</dbReference>
<dbReference type="AlphaFoldDB" id="A0A2X1WE86"/>
<dbReference type="EMBL" id="UATH01000001">
    <property type="protein sequence ID" value="SPY06954.1"/>
    <property type="molecule type" value="Genomic_DNA"/>
</dbReference>
<dbReference type="Proteomes" id="UP000250242">
    <property type="component" value="Unassembled WGS sequence"/>
</dbReference>
<dbReference type="PANTHER" id="PTHR43317:SF1">
    <property type="entry name" value="THERMOSPERMINE SYNTHASE ACAULIS5"/>
    <property type="match status" value="1"/>
</dbReference>
<reference evidence="2 3" key="1">
    <citation type="submission" date="2018-06" db="EMBL/GenBank/DDBJ databases">
        <authorList>
            <consortium name="Pathogen Informatics"/>
            <person name="Doyle S."/>
        </authorList>
    </citation>
    <scope>NUCLEOTIDE SEQUENCE [LARGE SCALE GENOMIC DNA]</scope>
    <source>
        <strain evidence="2 3">NCTC11009</strain>
    </source>
</reference>
<dbReference type="GO" id="GO:0006596">
    <property type="term" value="P:polyamine biosynthetic process"/>
    <property type="evidence" value="ECO:0007669"/>
    <property type="project" value="UniProtKB-KW"/>
</dbReference>
<accession>A0A2X1WE86</accession>
<dbReference type="SUPFAM" id="SSF53335">
    <property type="entry name" value="S-adenosyl-L-methionine-dependent methyltransferases"/>
    <property type="match status" value="1"/>
</dbReference>
<evidence type="ECO:0000313" key="2">
    <source>
        <dbReference type="EMBL" id="SPY06954.1"/>
    </source>
</evidence>
<dbReference type="RefSeq" id="WP_018026208.1">
    <property type="nucleotide sequence ID" value="NZ_JVJW01000107.1"/>
</dbReference>
<evidence type="ECO:0000256" key="1">
    <source>
        <dbReference type="ARBA" id="ARBA00023115"/>
    </source>
</evidence>
<keyword evidence="1" id="KW-0620">Polyamine biosynthesis</keyword>
<dbReference type="GeneID" id="93427703"/>
<gene>
    <name evidence="2" type="ORF">NCTC11009_00140</name>
</gene>